<feature type="region of interest" description="Disordered" evidence="1">
    <location>
        <begin position="69"/>
        <end position="88"/>
    </location>
</feature>
<sequence>MDGDVRGELSDDVWSEASEGEQQSWLRSALHECETKPLIVDPRYEIPLEDVGLGFEDNEVPSSLLELSMDSIPPRRKGGSKQCSVSSSMPNFSLKMLSDVKSSRLEAIKASSYPRRRSSGTHALRKCK</sequence>
<reference evidence="2" key="1">
    <citation type="submission" date="2015-04" db="EMBL/GenBank/DDBJ databases">
        <title>The genome sequence of the plant pathogenic Rhizarian Plasmodiophora brassicae reveals insights in its biotrophic life cycle and the origin of chitin synthesis.</title>
        <authorList>
            <person name="Schwelm A."/>
            <person name="Fogelqvist J."/>
            <person name="Knaust A."/>
            <person name="Julke S."/>
            <person name="Lilja T."/>
            <person name="Dhandapani V."/>
            <person name="Bonilla-Rosso G."/>
            <person name="Karlsson M."/>
            <person name="Shevchenko A."/>
            <person name="Choi S.R."/>
            <person name="Kim H.G."/>
            <person name="Park J.Y."/>
            <person name="Lim Y.P."/>
            <person name="Ludwig-Muller J."/>
            <person name="Dixelius C."/>
        </authorList>
    </citation>
    <scope>NUCLEOTIDE SEQUENCE</scope>
    <source>
        <tissue evidence="2">Potato root galls</tissue>
    </source>
</reference>
<dbReference type="EMBL" id="HACM01003359">
    <property type="protein sequence ID" value="CRZ03801.1"/>
    <property type="molecule type" value="Transcribed_RNA"/>
</dbReference>
<organism evidence="2">
    <name type="scientific">Spongospora subterranea</name>
    <dbReference type="NCBI Taxonomy" id="70186"/>
    <lineage>
        <taxon>Eukaryota</taxon>
        <taxon>Sar</taxon>
        <taxon>Rhizaria</taxon>
        <taxon>Endomyxa</taxon>
        <taxon>Phytomyxea</taxon>
        <taxon>Plasmodiophorida</taxon>
        <taxon>Plasmodiophoridae</taxon>
        <taxon>Spongospora</taxon>
    </lineage>
</organism>
<accession>A0A0H5QQS3</accession>
<protein>
    <submittedName>
        <fullName evidence="2">Uncharacterized protein</fullName>
    </submittedName>
</protein>
<evidence type="ECO:0000313" key="2">
    <source>
        <dbReference type="EMBL" id="CRZ03801.1"/>
    </source>
</evidence>
<evidence type="ECO:0000256" key="1">
    <source>
        <dbReference type="SAM" id="MobiDB-lite"/>
    </source>
</evidence>
<proteinExistence type="predicted"/>
<feature type="non-terminal residue" evidence="2">
    <location>
        <position position="128"/>
    </location>
</feature>
<dbReference type="AlphaFoldDB" id="A0A0H5QQS3"/>
<name>A0A0H5QQS3_9EUKA</name>